<dbReference type="GO" id="GO:0003779">
    <property type="term" value="F:actin binding"/>
    <property type="evidence" value="ECO:0007669"/>
    <property type="project" value="InterPro"/>
</dbReference>
<evidence type="ECO:0000259" key="3">
    <source>
        <dbReference type="PROSITE" id="PS51232"/>
    </source>
</evidence>
<feature type="region of interest" description="Disordered" evidence="1">
    <location>
        <begin position="417"/>
        <end position="502"/>
    </location>
</feature>
<dbReference type="SUPFAM" id="SSF101447">
    <property type="entry name" value="Formin homology 2 domain (FH2 domain)"/>
    <property type="match status" value="1"/>
</dbReference>
<keyword evidence="2" id="KW-0472">Membrane</keyword>
<feature type="compositionally biased region" description="Basic and acidic residues" evidence="1">
    <location>
        <begin position="485"/>
        <end position="502"/>
    </location>
</feature>
<keyword evidence="2" id="KW-1133">Transmembrane helix</keyword>
<feature type="transmembrane region" description="Helical" evidence="2">
    <location>
        <begin position="7"/>
        <end position="26"/>
    </location>
</feature>
<dbReference type="Gene3D" id="1.25.10.10">
    <property type="entry name" value="Leucine-rich Repeat Variant"/>
    <property type="match status" value="1"/>
</dbReference>
<keyword evidence="5" id="KW-1185">Reference proteome</keyword>
<dbReference type="InterPro" id="IPR016024">
    <property type="entry name" value="ARM-type_fold"/>
</dbReference>
<evidence type="ECO:0000256" key="2">
    <source>
        <dbReference type="SAM" id="Phobius"/>
    </source>
</evidence>
<dbReference type="Gene3D" id="1.10.238.150">
    <property type="entry name" value="Formin, FH3 diaphanous domain"/>
    <property type="match status" value="1"/>
</dbReference>
<dbReference type="Proteomes" id="UP001381693">
    <property type="component" value="Unassembled WGS sequence"/>
</dbReference>
<organism evidence="4 5">
    <name type="scientific">Halocaridina rubra</name>
    <name type="common">Hawaiian red shrimp</name>
    <dbReference type="NCBI Taxonomy" id="373956"/>
    <lineage>
        <taxon>Eukaryota</taxon>
        <taxon>Metazoa</taxon>
        <taxon>Ecdysozoa</taxon>
        <taxon>Arthropoda</taxon>
        <taxon>Crustacea</taxon>
        <taxon>Multicrustacea</taxon>
        <taxon>Malacostraca</taxon>
        <taxon>Eumalacostraca</taxon>
        <taxon>Eucarida</taxon>
        <taxon>Decapoda</taxon>
        <taxon>Pleocyemata</taxon>
        <taxon>Caridea</taxon>
        <taxon>Atyoidea</taxon>
        <taxon>Atyidae</taxon>
        <taxon>Halocaridina</taxon>
    </lineage>
</organism>
<dbReference type="InterPro" id="IPR042201">
    <property type="entry name" value="FH2_Formin_sf"/>
</dbReference>
<dbReference type="EMBL" id="JAXCGZ010009870">
    <property type="protein sequence ID" value="KAK7076080.1"/>
    <property type="molecule type" value="Genomic_DNA"/>
</dbReference>
<dbReference type="PANTHER" id="PTHR46345">
    <property type="entry name" value="INVERTED FORMIN-2"/>
    <property type="match status" value="1"/>
</dbReference>
<dbReference type="InterPro" id="IPR011989">
    <property type="entry name" value="ARM-like"/>
</dbReference>
<dbReference type="PROSITE" id="PS51232">
    <property type="entry name" value="GBD_FH3"/>
    <property type="match status" value="1"/>
</dbReference>
<evidence type="ECO:0000256" key="1">
    <source>
        <dbReference type="SAM" id="MobiDB-lite"/>
    </source>
</evidence>
<feature type="region of interest" description="Disordered" evidence="1">
    <location>
        <begin position="272"/>
        <end position="402"/>
    </location>
</feature>
<feature type="compositionally biased region" description="Pro residues" evidence="1">
    <location>
        <begin position="286"/>
        <end position="362"/>
    </location>
</feature>
<proteinExistence type="predicted"/>
<reference evidence="4 5" key="1">
    <citation type="submission" date="2023-11" db="EMBL/GenBank/DDBJ databases">
        <title>Halocaridina rubra genome assembly.</title>
        <authorList>
            <person name="Smith C."/>
        </authorList>
    </citation>
    <scope>NUCLEOTIDE SEQUENCE [LARGE SCALE GENOMIC DNA]</scope>
    <source>
        <strain evidence="4">EP-1</strain>
        <tissue evidence="4">Whole</tissue>
    </source>
</reference>
<accession>A0AAN8X167</accession>
<protein>
    <submittedName>
        <fullName evidence="4">FH2 domain-containing protein 1</fullName>
    </submittedName>
</protein>
<dbReference type="PANTHER" id="PTHR46345:SF8">
    <property type="entry name" value="FORMIN 3, ISOFORM B"/>
    <property type="match status" value="1"/>
</dbReference>
<dbReference type="Pfam" id="PF06367">
    <property type="entry name" value="Drf_FH3"/>
    <property type="match status" value="1"/>
</dbReference>
<name>A0AAN8X167_HALRR</name>
<sequence>KEYKLNPYLFTLYFVYIIFFLSFSALDTNNVTVKKQVFELLSALCVYNADGYNRALDALEHYKALKAERYRFRVVVEELRTSNTAEYSTALVAFINCIIISTPQLKDRIRIRNEFIGLKVLDVIGRLRQDAVNDSDLAVQLDVFDEQRDTDEAQISGPDGVDLSSHVDVFYAILRQVVETPQEIPFLSVLQHLLRIDPKEPVSDVIWDTAEKLLHRATLLEDAKDSARLLRAPSHKSLTKLKVGGDASRCLCSCHRDDPKSRKHSLNLNLQSGNQSMSSLTSPVGEPVPPPPPPMPGGAPPPPPPPLPPGSGPPPPPPPPGSGPPPPPPPPGLGPPGPPPPPPPGGGAPPPPPPGGPPPPPGFLNQRKPAPPEEKIRLPQMETPKPRSKMKTFNWNKIPNNKVLGKNNIWSLLARQHKDSPTETIDWEEMEGLFCQQNTSTPTSSNKNSKDQKDEVEKKKKEPTELQRRDHGDDPEWGTQRHWRREAERSPEDTSRIRRNGDVAKFRRRSLEVGQCGEVSAYAHGCATVSLVFFLKD</sequence>
<evidence type="ECO:0000313" key="5">
    <source>
        <dbReference type="Proteomes" id="UP001381693"/>
    </source>
</evidence>
<dbReference type="InterPro" id="IPR014768">
    <property type="entry name" value="GBD/FH3_dom"/>
</dbReference>
<feature type="domain" description="GBD/FH3" evidence="3">
    <location>
        <begin position="1"/>
        <end position="225"/>
    </location>
</feature>
<dbReference type="PRINTS" id="PR01217">
    <property type="entry name" value="PRICHEXTENSN"/>
</dbReference>
<gene>
    <name evidence="4" type="primary">FHDC1_1</name>
    <name evidence="4" type="ORF">SK128_006314</name>
</gene>
<feature type="non-terminal residue" evidence="4">
    <location>
        <position position="1"/>
    </location>
</feature>
<keyword evidence="2" id="KW-0812">Transmembrane</keyword>
<evidence type="ECO:0000313" key="4">
    <source>
        <dbReference type="EMBL" id="KAK7076080.1"/>
    </source>
</evidence>
<dbReference type="SUPFAM" id="SSF48371">
    <property type="entry name" value="ARM repeat"/>
    <property type="match status" value="1"/>
</dbReference>
<dbReference type="Gene3D" id="1.20.58.2220">
    <property type="entry name" value="Formin, FH2 domain"/>
    <property type="match status" value="1"/>
</dbReference>
<dbReference type="AlphaFoldDB" id="A0AAN8X167"/>
<dbReference type="SMART" id="SM01139">
    <property type="entry name" value="Drf_FH3"/>
    <property type="match status" value="1"/>
</dbReference>
<feature type="compositionally biased region" description="Basic and acidic residues" evidence="1">
    <location>
        <begin position="448"/>
        <end position="474"/>
    </location>
</feature>
<feature type="compositionally biased region" description="Polar residues" evidence="1">
    <location>
        <begin position="272"/>
        <end position="282"/>
    </location>
</feature>
<comment type="caution">
    <text evidence="4">The sequence shown here is derived from an EMBL/GenBank/DDBJ whole genome shotgun (WGS) entry which is preliminary data.</text>
</comment>
<feature type="compositionally biased region" description="Low complexity" evidence="1">
    <location>
        <begin position="438"/>
        <end position="447"/>
    </location>
</feature>
<dbReference type="InterPro" id="IPR010472">
    <property type="entry name" value="FH3_dom"/>
</dbReference>